<evidence type="ECO:0008006" key="4">
    <source>
        <dbReference type="Google" id="ProtNLM"/>
    </source>
</evidence>
<keyword evidence="1" id="KW-0472">Membrane</keyword>
<organism evidence="2 3">
    <name type="scientific">Acetobacterium paludosum</name>
    <dbReference type="NCBI Taxonomy" id="52693"/>
    <lineage>
        <taxon>Bacteria</taxon>
        <taxon>Bacillati</taxon>
        <taxon>Bacillota</taxon>
        <taxon>Clostridia</taxon>
        <taxon>Eubacteriales</taxon>
        <taxon>Eubacteriaceae</taxon>
        <taxon>Acetobacterium</taxon>
    </lineage>
</organism>
<reference evidence="2" key="2">
    <citation type="submission" date="2020-10" db="EMBL/GenBank/DDBJ databases">
        <title>Comparative genomics of the Acetobacterium genus.</title>
        <authorList>
            <person name="Marshall C."/>
            <person name="May H."/>
            <person name="Norman S."/>
        </authorList>
    </citation>
    <scope>NUCLEOTIDE SEQUENCE</scope>
    <source>
        <strain evidence="2">DER-2019</strain>
    </source>
</reference>
<protein>
    <recommendedName>
        <fullName evidence="4">DUF4190 domain-containing protein</fullName>
    </recommendedName>
</protein>
<dbReference type="OrthoDB" id="1779017at2"/>
<proteinExistence type="predicted"/>
<dbReference type="AlphaFoldDB" id="A0A923HYD5"/>
<evidence type="ECO:0000313" key="2">
    <source>
        <dbReference type="EMBL" id="MBC3886858.1"/>
    </source>
</evidence>
<keyword evidence="1" id="KW-1133">Transmembrane helix</keyword>
<keyword evidence="3" id="KW-1185">Reference proteome</keyword>
<dbReference type="Proteomes" id="UP000616595">
    <property type="component" value="Unassembled WGS sequence"/>
</dbReference>
<dbReference type="EMBL" id="WJBD01000001">
    <property type="protein sequence ID" value="MBC3886858.1"/>
    <property type="molecule type" value="Genomic_DNA"/>
</dbReference>
<keyword evidence="1" id="KW-0812">Transmembrane</keyword>
<feature type="transmembrane region" description="Helical" evidence="1">
    <location>
        <begin position="64"/>
        <end position="93"/>
    </location>
</feature>
<feature type="transmembrane region" description="Helical" evidence="1">
    <location>
        <begin position="12"/>
        <end position="43"/>
    </location>
</feature>
<dbReference type="RefSeq" id="WP_148565488.1">
    <property type="nucleotide sequence ID" value="NZ_RXYA01000001.1"/>
</dbReference>
<evidence type="ECO:0000313" key="3">
    <source>
        <dbReference type="Proteomes" id="UP000616595"/>
    </source>
</evidence>
<reference evidence="2" key="1">
    <citation type="submission" date="2019-10" db="EMBL/GenBank/DDBJ databases">
        <authorList>
            <person name="Ross D.E."/>
            <person name="Gulliver D."/>
        </authorList>
    </citation>
    <scope>NUCLEOTIDE SEQUENCE</scope>
    <source>
        <strain evidence="2">DER-2019</strain>
    </source>
</reference>
<evidence type="ECO:0000256" key="1">
    <source>
        <dbReference type="SAM" id="Phobius"/>
    </source>
</evidence>
<gene>
    <name evidence="2" type="ORF">GH810_00810</name>
</gene>
<name>A0A923HYD5_9FIRM</name>
<sequence length="94" mass="9623">MEQYSNKATASLVLGIISLVCIWFGYSALVGVVCAIVGLVFGIQIRKASQEEGFTPSGMATAGLVLNIIGLSLCAVAFIACVACVGCISTAAYL</sequence>
<accession>A0A923HYD5</accession>
<comment type="caution">
    <text evidence="2">The sequence shown here is derived from an EMBL/GenBank/DDBJ whole genome shotgun (WGS) entry which is preliminary data.</text>
</comment>